<evidence type="ECO:0000313" key="3">
    <source>
        <dbReference type="EMBL" id="XBX77934.1"/>
    </source>
</evidence>
<dbReference type="RefSeq" id="WP_350351334.1">
    <property type="nucleotide sequence ID" value="NZ_CP158357.1"/>
</dbReference>
<dbReference type="Gene3D" id="1.10.30.50">
    <property type="match status" value="1"/>
</dbReference>
<dbReference type="InterPro" id="IPR003615">
    <property type="entry name" value="HNH_nuc"/>
</dbReference>
<gene>
    <name evidence="3" type="ORF">ABS642_18770</name>
</gene>
<dbReference type="Pfam" id="PF02720">
    <property type="entry name" value="DUF222"/>
    <property type="match status" value="1"/>
</dbReference>
<name>A0AAU7VVY3_9MICO</name>
<protein>
    <submittedName>
        <fullName evidence="3">DUF222 domain-containing protein</fullName>
    </submittedName>
</protein>
<dbReference type="InterPro" id="IPR003870">
    <property type="entry name" value="DUF222"/>
</dbReference>
<feature type="compositionally biased region" description="Basic and acidic residues" evidence="1">
    <location>
        <begin position="285"/>
        <end position="295"/>
    </location>
</feature>
<dbReference type="AlphaFoldDB" id="A0AAU7VVY3"/>
<reference evidence="3" key="1">
    <citation type="submission" date="2024-06" db="EMBL/GenBank/DDBJ databases">
        <title>Draft genome sequence of Microbacterium sp. strain A8/3-1, isolated from Oxytropis tragacanthoides Fisch. ex DC. Root nodules in the Altai region of Russia.</title>
        <authorList>
            <person name="Sazanova A."/>
            <person name="Guro P."/>
            <person name="Kuznetsova I."/>
            <person name="Belimov A."/>
            <person name="Safronova V."/>
        </authorList>
    </citation>
    <scope>NUCLEOTIDE SEQUENCE</scope>
    <source>
        <strain evidence="3">A8/3-1</strain>
    </source>
</reference>
<dbReference type="SMART" id="SM00507">
    <property type="entry name" value="HNHc"/>
    <property type="match status" value="1"/>
</dbReference>
<feature type="domain" description="HNH nuclease" evidence="2">
    <location>
        <begin position="406"/>
        <end position="458"/>
    </location>
</feature>
<organism evidence="3">
    <name type="scientific">Microbacterium sp. A8/3-1</name>
    <dbReference type="NCBI Taxonomy" id="3160749"/>
    <lineage>
        <taxon>Bacteria</taxon>
        <taxon>Bacillati</taxon>
        <taxon>Actinomycetota</taxon>
        <taxon>Actinomycetes</taxon>
        <taxon>Micrococcales</taxon>
        <taxon>Microbacteriaceae</taxon>
        <taxon>Microbacterium</taxon>
    </lineage>
</organism>
<dbReference type="CDD" id="cd00085">
    <property type="entry name" value="HNHc"/>
    <property type="match status" value="1"/>
</dbReference>
<feature type="region of interest" description="Disordered" evidence="1">
    <location>
        <begin position="167"/>
        <end position="200"/>
    </location>
</feature>
<evidence type="ECO:0000259" key="2">
    <source>
        <dbReference type="SMART" id="SM00507"/>
    </source>
</evidence>
<accession>A0AAU7VVY3</accession>
<dbReference type="EMBL" id="CP158357">
    <property type="protein sequence ID" value="XBX77934.1"/>
    <property type="molecule type" value="Genomic_DNA"/>
</dbReference>
<sequence>MNSTEELLDRVVADLDLVLSADVLAGLPDAERMDVLRVAGDAFRRIEAVVVETTASAHPDFSHSFGCRGQNELLQRVLRTDVAGATRVGKAGDAVRRQISVSSGERLEARFPALREAMLDGVIGVAGMLAAVGPIDKAAHKVGRETVLEADALLAACARGHRTFFDTPGDADAAAEPEAAEPQTAESLDEPPEPPATPEDLRGYAHMIAAAMDPDGPEPSDRGAQNQRFFTIGRLRNGLHAIRGNLLPDVAAQMQAVFDAQCNPKTDGPPKPGVQFEDGDDGDRDSDVDRERADESGGTGAGEDDEPFDRRSAGQKRHDALAAALGIAARHEDMPTLGGASPTLIVHVDAKDLAAGRGWATMAGSEAPIPLHVAAHTACTGSIQRVLFDEGRIIGINVTDRVFTVHQRRAIVARDRECLIPGCHVPASWCEIHHVTEHSRGGPTHTDNGVPLCWWHHRSLDWSGWEIRMNGGIPEIRGPAWWDPHRRWRTPRPRVSGHLATA</sequence>
<proteinExistence type="predicted"/>
<feature type="region of interest" description="Disordered" evidence="1">
    <location>
        <begin position="261"/>
        <end position="316"/>
    </location>
</feature>
<evidence type="ECO:0000256" key="1">
    <source>
        <dbReference type="SAM" id="MobiDB-lite"/>
    </source>
</evidence>